<gene>
    <name evidence="1" type="ORF">T4C_1329</name>
</gene>
<dbReference type="EMBL" id="JYDV01000195">
    <property type="protein sequence ID" value="KRZ25613.1"/>
    <property type="molecule type" value="Genomic_DNA"/>
</dbReference>
<accession>A0A0V1ISQ7</accession>
<protein>
    <submittedName>
        <fullName evidence="1">Uncharacterized protein</fullName>
    </submittedName>
</protein>
<organism evidence="1 2">
    <name type="scientific">Trichinella pseudospiralis</name>
    <name type="common">Parasitic roundworm</name>
    <dbReference type="NCBI Taxonomy" id="6337"/>
    <lineage>
        <taxon>Eukaryota</taxon>
        <taxon>Metazoa</taxon>
        <taxon>Ecdysozoa</taxon>
        <taxon>Nematoda</taxon>
        <taxon>Enoplea</taxon>
        <taxon>Dorylaimia</taxon>
        <taxon>Trichinellida</taxon>
        <taxon>Trichinellidae</taxon>
        <taxon>Trichinella</taxon>
    </lineage>
</organism>
<name>A0A0V1ISQ7_TRIPS</name>
<sequence length="132" mass="14988">MPTSPNKIVATLSGQQQQAFALGHNFILQKGFLPFSLCWHANTMVNYAKPLLFSSWACFHRCVVWSSILPGQCIDKTVAISSHHQRRRVVRRAAIVTQQLALGIWKELELHLGKRHGNIYITKGVCWRNPNP</sequence>
<reference evidence="1 2" key="1">
    <citation type="submission" date="2015-01" db="EMBL/GenBank/DDBJ databases">
        <title>Evolution of Trichinella species and genotypes.</title>
        <authorList>
            <person name="Korhonen P.K."/>
            <person name="Edoardo P."/>
            <person name="Giuseppe L.R."/>
            <person name="Gasser R.B."/>
        </authorList>
    </citation>
    <scope>NUCLEOTIDE SEQUENCE [LARGE SCALE GENOMIC DNA]</scope>
    <source>
        <strain evidence="1">ISS176</strain>
    </source>
</reference>
<dbReference type="AlphaFoldDB" id="A0A0V1ISQ7"/>
<evidence type="ECO:0000313" key="1">
    <source>
        <dbReference type="EMBL" id="KRZ25613.1"/>
    </source>
</evidence>
<evidence type="ECO:0000313" key="2">
    <source>
        <dbReference type="Proteomes" id="UP000054826"/>
    </source>
</evidence>
<comment type="caution">
    <text evidence="1">The sequence shown here is derived from an EMBL/GenBank/DDBJ whole genome shotgun (WGS) entry which is preliminary data.</text>
</comment>
<proteinExistence type="predicted"/>
<dbReference type="Proteomes" id="UP000054826">
    <property type="component" value="Unassembled WGS sequence"/>
</dbReference>